<reference evidence="1 2" key="1">
    <citation type="submission" date="2019-12" db="EMBL/GenBank/DDBJ databases">
        <title>Genomic-based taxomic classification of the family Erythrobacteraceae.</title>
        <authorList>
            <person name="Xu L."/>
        </authorList>
    </citation>
    <scope>NUCLEOTIDE SEQUENCE [LARGE SCALE GENOMIC DNA]</scope>
    <source>
        <strain evidence="1 2">MCCC 1K01500</strain>
    </source>
</reference>
<dbReference type="AlphaFoldDB" id="A0A6I4SYX9"/>
<organism evidence="1 2">
    <name type="scientific">Croceibacterium salegens</name>
    <dbReference type="NCBI Taxonomy" id="1737568"/>
    <lineage>
        <taxon>Bacteria</taxon>
        <taxon>Pseudomonadati</taxon>
        <taxon>Pseudomonadota</taxon>
        <taxon>Alphaproteobacteria</taxon>
        <taxon>Sphingomonadales</taxon>
        <taxon>Erythrobacteraceae</taxon>
        <taxon>Croceibacterium</taxon>
    </lineage>
</organism>
<comment type="caution">
    <text evidence="1">The sequence shown here is derived from an EMBL/GenBank/DDBJ whole genome shotgun (WGS) entry which is preliminary data.</text>
</comment>
<evidence type="ECO:0000313" key="1">
    <source>
        <dbReference type="EMBL" id="MXO61284.1"/>
    </source>
</evidence>
<protein>
    <submittedName>
        <fullName evidence="1">Uncharacterized protein</fullName>
    </submittedName>
</protein>
<dbReference type="EMBL" id="WTYM01000060">
    <property type="protein sequence ID" value="MXO61284.1"/>
    <property type="molecule type" value="Genomic_DNA"/>
</dbReference>
<proteinExistence type="predicted"/>
<evidence type="ECO:0000313" key="2">
    <source>
        <dbReference type="Proteomes" id="UP000433652"/>
    </source>
</evidence>
<dbReference type="Proteomes" id="UP000433652">
    <property type="component" value="Unassembled WGS sequence"/>
</dbReference>
<keyword evidence="2" id="KW-1185">Reference proteome</keyword>
<sequence>MSAARTTSVFDRPLRPDLAAFFALECCPASPCSKPPKRPLVGILADLARQGLLG</sequence>
<name>A0A6I4SYX9_9SPHN</name>
<gene>
    <name evidence="1" type="ORF">GRI89_17200</name>
</gene>
<dbReference type="RefSeq" id="WP_159798248.1">
    <property type="nucleotide sequence ID" value="NZ_WTYM01000060.1"/>
</dbReference>
<accession>A0A6I4SYX9</accession>